<dbReference type="GO" id="GO:0033499">
    <property type="term" value="P:galactose catabolic process via UDP-galactose, Leloir pathway"/>
    <property type="evidence" value="ECO:0007669"/>
    <property type="project" value="TreeGrafter"/>
</dbReference>
<dbReference type="GO" id="GO:0004034">
    <property type="term" value="F:aldose 1-epimerase activity"/>
    <property type="evidence" value="ECO:0007669"/>
    <property type="project" value="UniProtKB-EC"/>
</dbReference>
<dbReference type="InterPro" id="IPR047215">
    <property type="entry name" value="Galactose_mutarotase-like"/>
</dbReference>
<evidence type="ECO:0000256" key="8">
    <source>
        <dbReference type="ARBA" id="ARBA00022837"/>
    </source>
</evidence>
<organism evidence="15 16">
    <name type="scientific">Candidatus Paraprevotella stercoravium</name>
    <dbReference type="NCBI Taxonomy" id="2838725"/>
    <lineage>
        <taxon>Bacteria</taxon>
        <taxon>Pseudomonadati</taxon>
        <taxon>Bacteroidota</taxon>
        <taxon>Bacteroidia</taxon>
        <taxon>Bacteroidales</taxon>
        <taxon>Prevotellaceae</taxon>
        <taxon>Paraprevotella</taxon>
    </lineage>
</organism>
<keyword evidence="9 11" id="KW-0413">Isomerase</keyword>
<reference evidence="15" key="2">
    <citation type="submission" date="2021-04" db="EMBL/GenBank/DDBJ databases">
        <authorList>
            <person name="Gilroy R."/>
        </authorList>
    </citation>
    <scope>NUCLEOTIDE SEQUENCE</scope>
    <source>
        <strain evidence="15">G3-2149</strain>
    </source>
</reference>
<evidence type="ECO:0000256" key="9">
    <source>
        <dbReference type="ARBA" id="ARBA00023235"/>
    </source>
</evidence>
<comment type="pathway">
    <text evidence="3 11">Carbohydrate metabolism; hexose metabolism.</text>
</comment>
<keyword evidence="6" id="KW-0963">Cytoplasm</keyword>
<dbReference type="Gene3D" id="2.70.98.10">
    <property type="match status" value="1"/>
</dbReference>
<dbReference type="GO" id="GO:0005737">
    <property type="term" value="C:cytoplasm"/>
    <property type="evidence" value="ECO:0007669"/>
    <property type="project" value="UniProtKB-SubCell"/>
</dbReference>
<proteinExistence type="inferred from homology"/>
<comment type="catalytic activity">
    <reaction evidence="11">
        <text>alpha-D-glucose = beta-D-glucose</text>
        <dbReference type="Rhea" id="RHEA:10264"/>
        <dbReference type="ChEBI" id="CHEBI:15903"/>
        <dbReference type="ChEBI" id="CHEBI:17925"/>
        <dbReference type="EC" id="5.1.3.3"/>
    </reaction>
</comment>
<evidence type="ECO:0000256" key="2">
    <source>
        <dbReference type="ARBA" id="ARBA00004496"/>
    </source>
</evidence>
<reference evidence="15" key="1">
    <citation type="journal article" date="2021" name="PeerJ">
        <title>Extensive microbial diversity within the chicken gut microbiome revealed by metagenomics and culture.</title>
        <authorList>
            <person name="Gilroy R."/>
            <person name="Ravi A."/>
            <person name="Getino M."/>
            <person name="Pursley I."/>
            <person name="Horton D.L."/>
            <person name="Alikhan N.F."/>
            <person name="Baker D."/>
            <person name="Gharbi K."/>
            <person name="Hall N."/>
            <person name="Watson M."/>
            <person name="Adriaenssens E.M."/>
            <person name="Foster-Nyarko E."/>
            <person name="Jarju S."/>
            <person name="Secka A."/>
            <person name="Antonio M."/>
            <person name="Oren A."/>
            <person name="Chaudhuri R.R."/>
            <person name="La Ragione R."/>
            <person name="Hildebrand F."/>
            <person name="Pallen M.J."/>
        </authorList>
    </citation>
    <scope>NUCLEOTIDE SEQUENCE</scope>
    <source>
        <strain evidence="15">G3-2149</strain>
    </source>
</reference>
<feature type="binding site" evidence="14">
    <location>
        <begin position="87"/>
        <end position="88"/>
    </location>
    <ligand>
        <name>beta-D-galactose</name>
        <dbReference type="ChEBI" id="CHEBI:27667"/>
    </ligand>
</feature>
<evidence type="ECO:0000256" key="14">
    <source>
        <dbReference type="PIRSR" id="PIRSR005096-3"/>
    </source>
</evidence>
<keyword evidence="8" id="KW-0106">Calcium</keyword>
<evidence type="ECO:0000256" key="11">
    <source>
        <dbReference type="PIRNR" id="PIRNR005096"/>
    </source>
</evidence>
<evidence type="ECO:0000256" key="7">
    <source>
        <dbReference type="ARBA" id="ARBA00022553"/>
    </source>
</evidence>
<dbReference type="EC" id="5.1.3.3" evidence="11"/>
<gene>
    <name evidence="15" type="ORF">H9789_11030</name>
</gene>
<accession>A0A9E2L938</accession>
<comment type="cofactor">
    <cofactor evidence="1">
        <name>Ca(2+)</name>
        <dbReference type="ChEBI" id="CHEBI:29108"/>
    </cofactor>
</comment>
<dbReference type="GO" id="GO:0006006">
    <property type="term" value="P:glucose metabolic process"/>
    <property type="evidence" value="ECO:0007669"/>
    <property type="project" value="TreeGrafter"/>
</dbReference>
<evidence type="ECO:0000256" key="12">
    <source>
        <dbReference type="PIRSR" id="PIRSR005096-1"/>
    </source>
</evidence>
<dbReference type="InterPro" id="IPR011013">
    <property type="entry name" value="Gal_mutarotase_sf_dom"/>
</dbReference>
<keyword evidence="7" id="KW-0597">Phosphoprotein</keyword>
<dbReference type="Proteomes" id="UP000823865">
    <property type="component" value="Unassembled WGS sequence"/>
</dbReference>
<dbReference type="FunFam" id="2.70.98.10:FF:000003">
    <property type="entry name" value="Aldose 1-epimerase"/>
    <property type="match status" value="1"/>
</dbReference>
<keyword evidence="10 11" id="KW-0119">Carbohydrate metabolism</keyword>
<dbReference type="Pfam" id="PF01263">
    <property type="entry name" value="Aldose_epim"/>
    <property type="match status" value="1"/>
</dbReference>
<dbReference type="SUPFAM" id="SSF74650">
    <property type="entry name" value="Galactose mutarotase-like"/>
    <property type="match status" value="1"/>
</dbReference>
<comment type="similarity">
    <text evidence="4 11">Belongs to the aldose epimerase family.</text>
</comment>
<evidence type="ECO:0000256" key="1">
    <source>
        <dbReference type="ARBA" id="ARBA00001913"/>
    </source>
</evidence>
<comment type="subcellular location">
    <subcellularLocation>
        <location evidence="2">Cytoplasm</location>
    </subcellularLocation>
</comment>
<dbReference type="NCBIfam" id="NF008277">
    <property type="entry name" value="PRK11055.1"/>
    <property type="match status" value="1"/>
</dbReference>
<dbReference type="PANTHER" id="PTHR10091:SF0">
    <property type="entry name" value="GALACTOSE MUTAROTASE"/>
    <property type="match status" value="1"/>
</dbReference>
<comment type="subunit">
    <text evidence="5">Monomer.</text>
</comment>
<protein>
    <recommendedName>
        <fullName evidence="11">Aldose 1-epimerase</fullName>
        <ecNumber evidence="11">5.1.3.3</ecNumber>
    </recommendedName>
</protein>
<dbReference type="InterPro" id="IPR015443">
    <property type="entry name" value="Aldose_1-epimerase"/>
</dbReference>
<feature type="active site" description="Proton acceptor" evidence="12">
    <location>
        <position position="323"/>
    </location>
</feature>
<dbReference type="GO" id="GO:0030246">
    <property type="term" value="F:carbohydrate binding"/>
    <property type="evidence" value="ECO:0007669"/>
    <property type="project" value="InterPro"/>
</dbReference>
<sequence length="359" mass="39705">MDKMNLSGLNPKDFQTEIDGKMTDLYILKNKNGYEVAVTNYGGSLVAIMVPDKDGQVANVIQGHDNIQDAINSPEPFLSTLVGRYGNRIAKGKFTLEGKEYSLSINNGPNHLHGGPTGFHARVWDAEQLSENSLKLHYLSADGEEGFPGNLDMTVVYTFTDDNELVIDYTGTTDKTTVVNMTNHGFFSLTGIANPTPTIEDLECEINADYYVPIDDTSIPTGEIESVKGTPFDFTTPHAVGERIDADHIQTKRGAGYDHCFVLNKKQPGELTFAARVVEPKSGRTMEVYTTEPGVQVYTDNWADGYKGQHGATFPRRSAICFEAQHFPDSPNHPYFPSVVLKPGEVYTQKTIYKFGVRK</sequence>
<evidence type="ECO:0000256" key="5">
    <source>
        <dbReference type="ARBA" id="ARBA00011245"/>
    </source>
</evidence>
<dbReference type="PANTHER" id="PTHR10091">
    <property type="entry name" value="ALDOSE-1-EPIMERASE"/>
    <property type="match status" value="1"/>
</dbReference>
<feature type="active site" description="Proton donor" evidence="12">
    <location>
        <position position="184"/>
    </location>
</feature>
<dbReference type="AlphaFoldDB" id="A0A9E2L938"/>
<dbReference type="InterPro" id="IPR008183">
    <property type="entry name" value="Aldose_1/G6P_1-epimerase"/>
</dbReference>
<evidence type="ECO:0000256" key="4">
    <source>
        <dbReference type="ARBA" id="ARBA00006206"/>
    </source>
</evidence>
<name>A0A9E2L938_9BACT</name>
<dbReference type="PIRSF" id="PIRSF005096">
    <property type="entry name" value="GALM"/>
    <property type="match status" value="1"/>
</dbReference>
<evidence type="ECO:0000256" key="13">
    <source>
        <dbReference type="PIRSR" id="PIRSR005096-2"/>
    </source>
</evidence>
<dbReference type="InterPro" id="IPR014718">
    <property type="entry name" value="GH-type_carb-bd"/>
</dbReference>
<evidence type="ECO:0000256" key="3">
    <source>
        <dbReference type="ARBA" id="ARBA00005028"/>
    </source>
</evidence>
<dbReference type="EMBL" id="JAHLFU010000222">
    <property type="protein sequence ID" value="MBU3854324.1"/>
    <property type="molecule type" value="Genomic_DNA"/>
</dbReference>
<evidence type="ECO:0000256" key="10">
    <source>
        <dbReference type="ARBA" id="ARBA00023277"/>
    </source>
</evidence>
<feature type="binding site" evidence="13">
    <location>
        <position position="258"/>
    </location>
    <ligand>
        <name>beta-D-galactose</name>
        <dbReference type="ChEBI" id="CHEBI:27667"/>
    </ligand>
</feature>
<comment type="caution">
    <text evidence="15">The sequence shown here is derived from an EMBL/GenBank/DDBJ whole genome shotgun (WGS) entry which is preliminary data.</text>
</comment>
<dbReference type="CDD" id="cd09019">
    <property type="entry name" value="galactose_mutarotase_like"/>
    <property type="match status" value="1"/>
</dbReference>
<evidence type="ECO:0000313" key="15">
    <source>
        <dbReference type="EMBL" id="MBU3854324.1"/>
    </source>
</evidence>
<evidence type="ECO:0000256" key="6">
    <source>
        <dbReference type="ARBA" id="ARBA00022490"/>
    </source>
</evidence>
<evidence type="ECO:0000313" key="16">
    <source>
        <dbReference type="Proteomes" id="UP000823865"/>
    </source>
</evidence>